<feature type="domain" description="Peptidase C1A papain C-terminal" evidence="2">
    <location>
        <begin position="77"/>
        <end position="293"/>
    </location>
</feature>
<evidence type="ECO:0000313" key="5">
    <source>
        <dbReference type="Proteomes" id="UP000029864"/>
    </source>
</evidence>
<dbReference type="GO" id="GO:0008234">
    <property type="term" value="F:cysteine-type peptidase activity"/>
    <property type="evidence" value="ECO:0007669"/>
    <property type="project" value="InterPro"/>
</dbReference>
<gene>
    <name evidence="4" type="ORF">BJ997_003824</name>
    <name evidence="3" type="ORF">GY21_06145</name>
</gene>
<dbReference type="CDD" id="cd02248">
    <property type="entry name" value="Peptidase_C1A"/>
    <property type="match status" value="1"/>
</dbReference>
<dbReference type="RefSeq" id="WP_035835829.1">
    <property type="nucleotide sequence ID" value="NZ_JACHBQ010000001.1"/>
</dbReference>
<proteinExistence type="inferred from homology"/>
<dbReference type="EMBL" id="JACHBQ010000001">
    <property type="protein sequence ID" value="MBB5643276.1"/>
    <property type="molecule type" value="Genomic_DNA"/>
</dbReference>
<dbReference type="STRING" id="1001240.GY21_06145"/>
<name>A0A099JLS8_9MICO</name>
<reference evidence="3 5" key="1">
    <citation type="submission" date="2014-08" db="EMBL/GenBank/DDBJ databases">
        <authorList>
            <person name="Sisinthy S."/>
        </authorList>
    </citation>
    <scope>NUCLEOTIDE SEQUENCE [LARGE SCALE GENOMIC DNA]</scope>
    <source>
        <strain evidence="3 5">RuG17</strain>
    </source>
</reference>
<accession>A0A099JLS8</accession>
<evidence type="ECO:0000259" key="2">
    <source>
        <dbReference type="SMART" id="SM00645"/>
    </source>
</evidence>
<dbReference type="Proteomes" id="UP000029864">
    <property type="component" value="Unassembled WGS sequence"/>
</dbReference>
<dbReference type="Pfam" id="PF00112">
    <property type="entry name" value="Peptidase_C1"/>
    <property type="match status" value="1"/>
</dbReference>
<keyword evidence="4" id="KW-0378">Hydrolase</keyword>
<dbReference type="SMART" id="SM00645">
    <property type="entry name" value="Pept_C1"/>
    <property type="match status" value="1"/>
</dbReference>
<dbReference type="GO" id="GO:0006508">
    <property type="term" value="P:proteolysis"/>
    <property type="evidence" value="ECO:0007669"/>
    <property type="project" value="UniProtKB-KW"/>
</dbReference>
<sequence>MAESDKFDVAAIRSALDKENGPWEASENALTRMSRSQRATLLGVPLPSPEEQAELTARGAKIRAAVAGAEARDATALPAQFNLNDRGGVSYVSGVRNQLNCGSCVAFGSVAVLEGTARYTRGTPSLDVDLSEAHLFYGWGSTVGVNCNTGWMPLPALTFATNRGVTYESEWAYSAGNSNGGSLPSTWEQHRAKATATADVTNNVLAIKNHLTSYGPVTGCFVVYTDFFSYHSGVYQHVTGVQEGGHCVAIVGYDDALGAWIVKNSWGTSWGMAGFGYIKYGEVWIDSWSNVGVTGVYLRTWTAGKKVIGAYATGHDRNGWVYVQDNGWLRVGGLTGTAHIAMFSDLLTAKEKSAYINAFSDDGVVTQTYTY</sequence>
<dbReference type="InterPro" id="IPR013128">
    <property type="entry name" value="Peptidase_C1A"/>
</dbReference>
<dbReference type="InterPro" id="IPR000668">
    <property type="entry name" value="Peptidase_C1A_C"/>
</dbReference>
<comment type="caution">
    <text evidence="3">The sequence shown here is derived from an EMBL/GenBank/DDBJ whole genome shotgun (WGS) entry which is preliminary data.</text>
</comment>
<organism evidence="3 5">
    <name type="scientific">Cryobacterium roopkundense</name>
    <dbReference type="NCBI Taxonomy" id="1001240"/>
    <lineage>
        <taxon>Bacteria</taxon>
        <taxon>Bacillati</taxon>
        <taxon>Actinomycetota</taxon>
        <taxon>Actinomycetes</taxon>
        <taxon>Micrococcales</taxon>
        <taxon>Microbacteriaceae</taxon>
        <taxon>Cryobacterium</taxon>
    </lineage>
</organism>
<dbReference type="PANTHER" id="PTHR12411">
    <property type="entry name" value="CYSTEINE PROTEASE FAMILY C1-RELATED"/>
    <property type="match status" value="1"/>
</dbReference>
<comment type="similarity">
    <text evidence="1">Belongs to the peptidase C1 family.</text>
</comment>
<evidence type="ECO:0000313" key="3">
    <source>
        <dbReference type="EMBL" id="KGJ79106.1"/>
    </source>
</evidence>
<keyword evidence="5" id="KW-1185">Reference proteome</keyword>
<dbReference type="PROSITE" id="PS00639">
    <property type="entry name" value="THIOL_PROTEASE_HIS"/>
    <property type="match status" value="1"/>
</dbReference>
<keyword evidence="4" id="KW-0645">Protease</keyword>
<dbReference type="InterPro" id="IPR039417">
    <property type="entry name" value="Peptidase_C1A_papain-like"/>
</dbReference>
<protein>
    <submittedName>
        <fullName evidence="4">C1A family cysteine protease</fullName>
    </submittedName>
</protein>
<dbReference type="InterPro" id="IPR025660">
    <property type="entry name" value="Pept_his_AS"/>
</dbReference>
<dbReference type="EMBL" id="JPXF01000018">
    <property type="protein sequence ID" value="KGJ79106.1"/>
    <property type="molecule type" value="Genomic_DNA"/>
</dbReference>
<dbReference type="OrthoDB" id="5289073at2"/>
<evidence type="ECO:0000313" key="4">
    <source>
        <dbReference type="EMBL" id="MBB5643276.1"/>
    </source>
</evidence>
<dbReference type="SUPFAM" id="SSF54001">
    <property type="entry name" value="Cysteine proteinases"/>
    <property type="match status" value="1"/>
</dbReference>
<dbReference type="Proteomes" id="UP000561726">
    <property type="component" value="Unassembled WGS sequence"/>
</dbReference>
<dbReference type="eggNOG" id="COG4870">
    <property type="taxonomic scope" value="Bacteria"/>
</dbReference>
<reference evidence="4 6" key="2">
    <citation type="submission" date="2020-08" db="EMBL/GenBank/DDBJ databases">
        <title>Sequencing the genomes of 1000 actinobacteria strains.</title>
        <authorList>
            <person name="Klenk H.-P."/>
        </authorList>
    </citation>
    <scope>NUCLEOTIDE SEQUENCE [LARGE SCALE GENOMIC DNA]</scope>
    <source>
        <strain evidence="4 6">DSM 21065</strain>
    </source>
</reference>
<dbReference type="Gene3D" id="3.90.70.10">
    <property type="entry name" value="Cysteine proteinases"/>
    <property type="match status" value="1"/>
</dbReference>
<dbReference type="InterPro" id="IPR038765">
    <property type="entry name" value="Papain-like_cys_pep_sf"/>
</dbReference>
<evidence type="ECO:0000313" key="6">
    <source>
        <dbReference type="Proteomes" id="UP000561726"/>
    </source>
</evidence>
<dbReference type="AlphaFoldDB" id="A0A099JLS8"/>
<evidence type="ECO:0000256" key="1">
    <source>
        <dbReference type="ARBA" id="ARBA00008455"/>
    </source>
</evidence>